<accession>A0A0R1TGP1</accession>
<organism evidence="8 9">
    <name type="scientific">Ligilactobacillus equi DSM 15833 = JCM 10991</name>
    <dbReference type="NCBI Taxonomy" id="1423740"/>
    <lineage>
        <taxon>Bacteria</taxon>
        <taxon>Bacillati</taxon>
        <taxon>Bacillota</taxon>
        <taxon>Bacilli</taxon>
        <taxon>Lactobacillales</taxon>
        <taxon>Lactobacillaceae</taxon>
        <taxon>Ligilactobacillus</taxon>
    </lineage>
</organism>
<evidence type="ECO:0000259" key="7">
    <source>
        <dbReference type="PROSITE" id="PS50850"/>
    </source>
</evidence>
<comment type="caution">
    <text evidence="8">The sequence shown here is derived from an EMBL/GenBank/DDBJ whole genome shotgun (WGS) entry which is preliminary data.</text>
</comment>
<dbReference type="SUPFAM" id="SSF103473">
    <property type="entry name" value="MFS general substrate transporter"/>
    <property type="match status" value="1"/>
</dbReference>
<name>A0A0R1TGP1_9LACO</name>
<keyword evidence="2" id="KW-0813">Transport</keyword>
<dbReference type="Proteomes" id="UP000051048">
    <property type="component" value="Unassembled WGS sequence"/>
</dbReference>
<proteinExistence type="predicted"/>
<dbReference type="RefSeq" id="WP_155889660.1">
    <property type="nucleotide sequence ID" value="NZ_AZFH01000066.1"/>
</dbReference>
<dbReference type="PATRIC" id="fig|1423740.3.peg.31"/>
<evidence type="ECO:0000256" key="1">
    <source>
        <dbReference type="ARBA" id="ARBA00004651"/>
    </source>
</evidence>
<sequence>MLLPAIIMAGIVMRIPFTTLPVVLTQIAQGLGVSVASLGTLTTIPLVMFALGSSFAPYLAQKIGLEKTFTVVILIMALGSGLRLINVATLYVGTMIVGLAIAFINVLFPSLLLENYPRSFGVYTTIYTTAMGLASTIASAVAVPIVTQTSWQFLIFLLSVIILLAALTWWPNIKNNHYLTLAKTDTVEPTSIWTNKMAWVTLIFSGFQSLLFYTGLTWLPTMALDAGLNQNASGLLAGLYSLISLPLSALIPVIVSRQKRQARRNFMLIFAICGILAMVLLLMVNSRSFWFWSAVNVLWGASVGALFPYMLTAFSLKTTNPTQTARLSGMAQTGGYLLAALGPALCGYGYSYFHSWTPIVFVLLLVTLITTLSLIIMESREKIA</sequence>
<feature type="transmembrane region" description="Helical" evidence="6">
    <location>
        <begin position="359"/>
        <end position="377"/>
    </location>
</feature>
<dbReference type="InterPro" id="IPR011701">
    <property type="entry name" value="MFS"/>
</dbReference>
<feature type="transmembrane region" description="Helical" evidence="6">
    <location>
        <begin position="232"/>
        <end position="254"/>
    </location>
</feature>
<feature type="transmembrane region" description="Helical" evidence="6">
    <location>
        <begin position="63"/>
        <end position="82"/>
    </location>
</feature>
<evidence type="ECO:0000256" key="5">
    <source>
        <dbReference type="ARBA" id="ARBA00023136"/>
    </source>
</evidence>
<reference evidence="8 9" key="1">
    <citation type="journal article" date="2015" name="Genome Announc.">
        <title>Expanding the biotechnology potential of lactobacilli through comparative genomics of 213 strains and associated genera.</title>
        <authorList>
            <person name="Sun Z."/>
            <person name="Harris H.M."/>
            <person name="McCann A."/>
            <person name="Guo C."/>
            <person name="Argimon S."/>
            <person name="Zhang W."/>
            <person name="Yang X."/>
            <person name="Jeffery I.B."/>
            <person name="Cooney J.C."/>
            <person name="Kagawa T.F."/>
            <person name="Liu W."/>
            <person name="Song Y."/>
            <person name="Salvetti E."/>
            <person name="Wrobel A."/>
            <person name="Rasinkangas P."/>
            <person name="Parkhill J."/>
            <person name="Rea M.C."/>
            <person name="O'Sullivan O."/>
            <person name="Ritari J."/>
            <person name="Douillard F.P."/>
            <person name="Paul Ross R."/>
            <person name="Yang R."/>
            <person name="Briner A.E."/>
            <person name="Felis G.E."/>
            <person name="de Vos W.M."/>
            <person name="Barrangou R."/>
            <person name="Klaenhammer T.R."/>
            <person name="Caufield P.W."/>
            <person name="Cui Y."/>
            <person name="Zhang H."/>
            <person name="O'Toole P.W."/>
        </authorList>
    </citation>
    <scope>NUCLEOTIDE SEQUENCE [LARGE SCALE GENOMIC DNA]</scope>
    <source>
        <strain evidence="8 9">DSM 15833</strain>
    </source>
</reference>
<dbReference type="OrthoDB" id="9797740at2"/>
<keyword evidence="4 6" id="KW-1133">Transmembrane helix</keyword>
<feature type="transmembrane region" description="Helical" evidence="6">
    <location>
        <begin position="88"/>
        <end position="108"/>
    </location>
</feature>
<dbReference type="Gene3D" id="1.20.1250.20">
    <property type="entry name" value="MFS general substrate transporter like domains"/>
    <property type="match status" value="2"/>
</dbReference>
<dbReference type="Pfam" id="PF07690">
    <property type="entry name" value="MFS_1"/>
    <property type="match status" value="1"/>
</dbReference>
<evidence type="ECO:0000313" key="8">
    <source>
        <dbReference type="EMBL" id="KRL80278.1"/>
    </source>
</evidence>
<dbReference type="EMBL" id="AZFH01000066">
    <property type="protein sequence ID" value="KRL80278.1"/>
    <property type="molecule type" value="Genomic_DNA"/>
</dbReference>
<evidence type="ECO:0000256" key="4">
    <source>
        <dbReference type="ARBA" id="ARBA00022989"/>
    </source>
</evidence>
<comment type="subcellular location">
    <subcellularLocation>
        <location evidence="1">Cell membrane</location>
        <topology evidence="1">Multi-pass membrane protein</topology>
    </subcellularLocation>
</comment>
<evidence type="ECO:0000256" key="2">
    <source>
        <dbReference type="ARBA" id="ARBA00022448"/>
    </source>
</evidence>
<dbReference type="PANTHER" id="PTHR23523">
    <property type="match status" value="1"/>
</dbReference>
<feature type="transmembrane region" description="Helical" evidence="6">
    <location>
        <begin position="120"/>
        <end position="145"/>
    </location>
</feature>
<dbReference type="InterPro" id="IPR052524">
    <property type="entry name" value="MFS_Cyanate_Porter"/>
</dbReference>
<feature type="transmembrane region" description="Helical" evidence="6">
    <location>
        <begin position="151"/>
        <end position="170"/>
    </location>
</feature>
<keyword evidence="5 6" id="KW-0472">Membrane</keyword>
<feature type="transmembrane region" description="Helical" evidence="6">
    <location>
        <begin position="335"/>
        <end position="353"/>
    </location>
</feature>
<dbReference type="PANTHER" id="PTHR23523:SF2">
    <property type="entry name" value="2-NITROIMIDAZOLE TRANSPORTER"/>
    <property type="match status" value="1"/>
</dbReference>
<dbReference type="STRING" id="1423740.FC36_GL000028"/>
<protein>
    <submittedName>
        <fullName evidence="8">Putative transporter</fullName>
    </submittedName>
</protein>
<gene>
    <name evidence="8" type="ORF">FC36_GL000028</name>
</gene>
<dbReference type="GO" id="GO:0005886">
    <property type="term" value="C:plasma membrane"/>
    <property type="evidence" value="ECO:0007669"/>
    <property type="project" value="UniProtKB-SubCell"/>
</dbReference>
<feature type="transmembrane region" description="Helical" evidence="6">
    <location>
        <begin position="30"/>
        <end position="51"/>
    </location>
</feature>
<dbReference type="AlphaFoldDB" id="A0A0R1TGP1"/>
<feature type="transmembrane region" description="Helical" evidence="6">
    <location>
        <begin position="266"/>
        <end position="284"/>
    </location>
</feature>
<feature type="domain" description="Major facilitator superfamily (MFS) profile" evidence="7">
    <location>
        <begin position="2"/>
        <end position="382"/>
    </location>
</feature>
<dbReference type="GO" id="GO:0022857">
    <property type="term" value="F:transmembrane transporter activity"/>
    <property type="evidence" value="ECO:0007669"/>
    <property type="project" value="InterPro"/>
</dbReference>
<evidence type="ECO:0000256" key="3">
    <source>
        <dbReference type="ARBA" id="ARBA00022692"/>
    </source>
</evidence>
<keyword evidence="3 6" id="KW-0812">Transmembrane</keyword>
<feature type="transmembrane region" description="Helical" evidence="6">
    <location>
        <begin position="290"/>
        <end position="314"/>
    </location>
</feature>
<evidence type="ECO:0000313" key="9">
    <source>
        <dbReference type="Proteomes" id="UP000051048"/>
    </source>
</evidence>
<evidence type="ECO:0000256" key="6">
    <source>
        <dbReference type="SAM" id="Phobius"/>
    </source>
</evidence>
<dbReference type="InterPro" id="IPR020846">
    <property type="entry name" value="MFS_dom"/>
</dbReference>
<dbReference type="InterPro" id="IPR036259">
    <property type="entry name" value="MFS_trans_sf"/>
</dbReference>
<dbReference type="PROSITE" id="PS50850">
    <property type="entry name" value="MFS"/>
    <property type="match status" value="1"/>
</dbReference>
<feature type="transmembrane region" description="Helical" evidence="6">
    <location>
        <begin position="198"/>
        <end position="220"/>
    </location>
</feature>